<organism evidence="2 3">
    <name type="scientific">Aureobasidium melanogenum</name>
    <name type="common">Aureobasidium pullulans var. melanogenum</name>
    <dbReference type="NCBI Taxonomy" id="46634"/>
    <lineage>
        <taxon>Eukaryota</taxon>
        <taxon>Fungi</taxon>
        <taxon>Dikarya</taxon>
        <taxon>Ascomycota</taxon>
        <taxon>Pezizomycotina</taxon>
        <taxon>Dothideomycetes</taxon>
        <taxon>Dothideomycetidae</taxon>
        <taxon>Dothideales</taxon>
        <taxon>Saccotheciaceae</taxon>
        <taxon>Aureobasidium</taxon>
    </lineage>
</organism>
<evidence type="ECO:0000256" key="1">
    <source>
        <dbReference type="ARBA" id="ARBA00023242"/>
    </source>
</evidence>
<reference evidence="2" key="1">
    <citation type="journal article" date="2021" name="J Fungi (Basel)">
        <title>Virulence traits and population genomics of the black yeast Aureobasidium melanogenum.</title>
        <authorList>
            <person name="Cernosa A."/>
            <person name="Sun X."/>
            <person name="Gostincar C."/>
            <person name="Fang C."/>
            <person name="Gunde-Cimerman N."/>
            <person name="Song Z."/>
        </authorList>
    </citation>
    <scope>NUCLEOTIDE SEQUENCE</scope>
    <source>
        <strain evidence="2">EXF-9911</strain>
    </source>
</reference>
<feature type="non-terminal residue" evidence="2">
    <location>
        <position position="1"/>
    </location>
</feature>
<dbReference type="GO" id="GO:0000976">
    <property type="term" value="F:transcription cis-regulatory region binding"/>
    <property type="evidence" value="ECO:0007669"/>
    <property type="project" value="TreeGrafter"/>
</dbReference>
<feature type="non-terminal residue" evidence="2">
    <location>
        <position position="391"/>
    </location>
</feature>
<dbReference type="PANTHER" id="PTHR37534">
    <property type="entry name" value="TRANSCRIPTIONAL ACTIVATOR PROTEIN UGA3"/>
    <property type="match status" value="1"/>
</dbReference>
<sequence length="391" mass="43513">LGRWLDCTDASRQMTLEIPKLAATNPILLQAVVSYAASHLQDRSTAGEAHERCVRMLIVELSSAEIANDTAVLCAIVILRVVEQLNGRLFSMTHHLSGSSALLSKSQGYTIDPTSPGLREAAFWVYVRQCLYNACVFQQPPNIDLHHELSPTPHSWDGSSKLRSETAWANNMTWICVTVVHFCFGKDSHEPSARMLKWQELSIALESWRNTRPDTFDPIWQCAEPTDDCPFPEIRFLLGSPSGVSLRCLLVRPGYSSIFNYPALLRYSNNGQLHNLPTHTSALFVRRARILSPLPLPSGPIASAKGVVELEHSDLKIPAPSVSMAWKEWAVVQNGCCRMLILPVSKYSRSCRTSGSRYLRSGKISWFSRCWNSESTSSGVTSLTNQGMSFT</sequence>
<dbReference type="AlphaFoldDB" id="A0A9P8JGK0"/>
<dbReference type="EMBL" id="JAHFXF010000001">
    <property type="protein sequence ID" value="KAG9701412.1"/>
    <property type="molecule type" value="Genomic_DNA"/>
</dbReference>
<evidence type="ECO:0008006" key="4">
    <source>
        <dbReference type="Google" id="ProtNLM"/>
    </source>
</evidence>
<reference evidence="2" key="2">
    <citation type="submission" date="2021-08" db="EMBL/GenBank/DDBJ databases">
        <authorList>
            <person name="Gostincar C."/>
            <person name="Sun X."/>
            <person name="Song Z."/>
            <person name="Gunde-Cimerman N."/>
        </authorList>
    </citation>
    <scope>NUCLEOTIDE SEQUENCE</scope>
    <source>
        <strain evidence="2">EXF-9911</strain>
    </source>
</reference>
<keyword evidence="1" id="KW-0539">Nucleus</keyword>
<comment type="caution">
    <text evidence="2">The sequence shown here is derived from an EMBL/GenBank/DDBJ whole genome shotgun (WGS) entry which is preliminary data.</text>
</comment>
<dbReference type="GO" id="GO:0003700">
    <property type="term" value="F:DNA-binding transcription factor activity"/>
    <property type="evidence" value="ECO:0007669"/>
    <property type="project" value="TreeGrafter"/>
</dbReference>
<evidence type="ECO:0000313" key="3">
    <source>
        <dbReference type="Proteomes" id="UP000779574"/>
    </source>
</evidence>
<gene>
    <name evidence="2" type="ORF">KCU76_g11</name>
</gene>
<dbReference type="PANTHER" id="PTHR37534:SF25">
    <property type="entry name" value="ZN(II)2CYS6 TRANSCRIPTION FACTOR (EUROFUNG)"/>
    <property type="match status" value="1"/>
</dbReference>
<dbReference type="Proteomes" id="UP000779574">
    <property type="component" value="Unassembled WGS sequence"/>
</dbReference>
<name>A0A9P8JGK0_AURME</name>
<evidence type="ECO:0000313" key="2">
    <source>
        <dbReference type="EMBL" id="KAG9701412.1"/>
    </source>
</evidence>
<accession>A0A9P8JGK0</accession>
<dbReference type="GO" id="GO:0005634">
    <property type="term" value="C:nucleus"/>
    <property type="evidence" value="ECO:0007669"/>
    <property type="project" value="TreeGrafter"/>
</dbReference>
<dbReference type="GO" id="GO:0045944">
    <property type="term" value="P:positive regulation of transcription by RNA polymerase II"/>
    <property type="evidence" value="ECO:0007669"/>
    <property type="project" value="TreeGrafter"/>
</dbReference>
<protein>
    <recommendedName>
        <fullName evidence="4">Transcription factor domain-containing protein</fullName>
    </recommendedName>
</protein>
<proteinExistence type="predicted"/>